<accession>A0A419VWW0</accession>
<keyword evidence="2" id="KW-0808">Transferase</keyword>
<gene>
    <name evidence="2" type="ORF">BC643_3730</name>
</gene>
<comment type="caution">
    <text evidence="2">The sequence shown here is derived from an EMBL/GenBank/DDBJ whole genome shotgun (WGS) entry which is preliminary data.</text>
</comment>
<evidence type="ECO:0000313" key="2">
    <source>
        <dbReference type="EMBL" id="RKD87723.1"/>
    </source>
</evidence>
<sequence>MIKVGLLTLPFNFNYGGVLQGYALKSTLEKLGTHVTIISRRQNRSNIIKRSIVWSKWESFKILQYSRSLRVFPLVSFEHFKRKNINEITPNIFSDKKLNSIVDKHAFDAYVVGSDQVWNINASPNLYNHYLSFVTNPNAKKVAYAASFGKEEWLYPESATEECSKLAKNFDAISVREDSGVKLCREYLGVNAAHMVDPTMLLNADEYRKLYNDQHIAPFDGKIFTYILDENEDKRIFIEKVCSILKQNSFDLKSESLLHKLQTIKRRHFPTIETWLKAFNDSDYIITDSFHGTIFSIIFNKPFIAIANKDRGLARFESLLKMFQLENRLVENLESVPQSLLKTPIDWDNVNNIVESRKQMSIDFLKTSLFAN</sequence>
<dbReference type="OrthoDB" id="9799278at2"/>
<evidence type="ECO:0000259" key="1">
    <source>
        <dbReference type="Pfam" id="PF04230"/>
    </source>
</evidence>
<dbReference type="GO" id="GO:0016740">
    <property type="term" value="F:transferase activity"/>
    <property type="evidence" value="ECO:0007669"/>
    <property type="project" value="UniProtKB-KW"/>
</dbReference>
<proteinExistence type="predicted"/>
<keyword evidence="3" id="KW-1185">Reference proteome</keyword>
<dbReference type="InterPro" id="IPR007345">
    <property type="entry name" value="Polysacch_pyruvyl_Trfase"/>
</dbReference>
<dbReference type="Pfam" id="PF04230">
    <property type="entry name" value="PS_pyruv_trans"/>
    <property type="match status" value="1"/>
</dbReference>
<dbReference type="EMBL" id="RAPN01000003">
    <property type="protein sequence ID" value="RKD87723.1"/>
    <property type="molecule type" value="Genomic_DNA"/>
</dbReference>
<dbReference type="RefSeq" id="WP_120274751.1">
    <property type="nucleotide sequence ID" value="NZ_RAPN01000003.1"/>
</dbReference>
<organism evidence="2 3">
    <name type="scientific">Mangrovibacterium diazotrophicum</name>
    <dbReference type="NCBI Taxonomy" id="1261403"/>
    <lineage>
        <taxon>Bacteria</taxon>
        <taxon>Pseudomonadati</taxon>
        <taxon>Bacteroidota</taxon>
        <taxon>Bacteroidia</taxon>
        <taxon>Marinilabiliales</taxon>
        <taxon>Prolixibacteraceae</taxon>
        <taxon>Mangrovibacterium</taxon>
    </lineage>
</organism>
<dbReference type="AlphaFoldDB" id="A0A419VWW0"/>
<dbReference type="Proteomes" id="UP000283387">
    <property type="component" value="Unassembled WGS sequence"/>
</dbReference>
<protein>
    <submittedName>
        <fullName evidence="2">Polysaccharide pyruvyl transferase</fullName>
    </submittedName>
</protein>
<feature type="domain" description="Polysaccharide pyruvyl transferase" evidence="1">
    <location>
        <begin position="14"/>
        <end position="309"/>
    </location>
</feature>
<reference evidence="2 3" key="1">
    <citation type="submission" date="2018-09" db="EMBL/GenBank/DDBJ databases">
        <title>Genomic Encyclopedia of Archaeal and Bacterial Type Strains, Phase II (KMG-II): from individual species to whole genera.</title>
        <authorList>
            <person name="Goeker M."/>
        </authorList>
    </citation>
    <scope>NUCLEOTIDE SEQUENCE [LARGE SCALE GENOMIC DNA]</scope>
    <source>
        <strain evidence="2 3">DSM 27148</strain>
    </source>
</reference>
<evidence type="ECO:0000313" key="3">
    <source>
        <dbReference type="Proteomes" id="UP000283387"/>
    </source>
</evidence>
<name>A0A419VWW0_9BACT</name>